<accession>A0AAN8P8E9</accession>
<dbReference type="GO" id="GO:0010273">
    <property type="term" value="P:detoxification of copper ion"/>
    <property type="evidence" value="ECO:0007669"/>
    <property type="project" value="TreeGrafter"/>
</dbReference>
<dbReference type="SUPFAM" id="SSF54001">
    <property type="entry name" value="Cysteine proteinases"/>
    <property type="match status" value="1"/>
</dbReference>
<evidence type="ECO:0000256" key="2">
    <source>
        <dbReference type="ARBA" id="ARBA00022539"/>
    </source>
</evidence>
<dbReference type="GO" id="GO:0098849">
    <property type="term" value="P:cellular detoxification of cadmium ion"/>
    <property type="evidence" value="ECO:0007669"/>
    <property type="project" value="TreeGrafter"/>
</dbReference>
<dbReference type="PANTHER" id="PTHR33447:SF2">
    <property type="entry name" value="GLUTATHIONE GAMMA-GLUTAMYLCYSTEINYLTRANSFERASE"/>
    <property type="match status" value="1"/>
</dbReference>
<proteinExistence type="predicted"/>
<dbReference type="GO" id="GO:0016756">
    <property type="term" value="F:glutathione gamma-glutamylcysteinyltransferase activity"/>
    <property type="evidence" value="ECO:0007669"/>
    <property type="project" value="UniProtKB-EC"/>
</dbReference>
<dbReference type="Proteomes" id="UP001347796">
    <property type="component" value="Unassembled WGS sequence"/>
</dbReference>
<dbReference type="GO" id="GO:0046938">
    <property type="term" value="P:phytochelatin biosynthetic process"/>
    <property type="evidence" value="ECO:0007669"/>
    <property type="project" value="InterPro"/>
</dbReference>
<dbReference type="EC" id="2.3.2.15" evidence="1"/>
<sequence>MTARVSLPPTINFYRKPLPETCISFSSNEGKTLFKEALSSGHLACYFKLAAQFRTQDDPNVCGLSTLVMVLNALEIDPGQIWKGPWRWYHERMLICCTPLQIVQQNGINFNRFKCIASCNNLNVRSTRADDLLDVSSFREVVKTYTKQDEAFVVLSYTRKLLGQIGDGHFSPIGGYHPDRDMILIMDTARFKYPSHWVPLPLLFNSMKKLEETGQPRGFMVLSRQKKGIHQFLFSVSPILSGTAPNKLPTDVSAFLSNWRMFLKTTRDKSAPFSDKKLVEIMVNNLINCARVLEDEHFMLTINSLIDAEQCSNIKHLICELESLQLYSSVRSILSHSGSQIFLKLFNGKNNENIVSSMGIKDTHFLTLFLLCWPYACDVCSSGVSSMGGVMSKYVNCILAAKFDYVIDEIMNIRSKLKKNVLDLNNQKRNPV</sequence>
<reference evidence="6 7" key="1">
    <citation type="submission" date="2024-01" db="EMBL/GenBank/DDBJ databases">
        <title>The genome of the rayed Mediterranean limpet Patella caerulea (Linnaeus, 1758).</title>
        <authorList>
            <person name="Anh-Thu Weber A."/>
            <person name="Halstead-Nussloch G."/>
        </authorList>
    </citation>
    <scope>NUCLEOTIDE SEQUENCE [LARGE SCALE GENOMIC DNA]</scope>
    <source>
        <strain evidence="6">AATW-2023a</strain>
        <tissue evidence="6">Whole specimen</tissue>
    </source>
</reference>
<evidence type="ECO:0000259" key="5">
    <source>
        <dbReference type="PROSITE" id="PS51443"/>
    </source>
</evidence>
<dbReference type="InterPro" id="IPR038156">
    <property type="entry name" value="PCS_N_sf"/>
</dbReference>
<comment type="caution">
    <text evidence="6">The sequence shown here is derived from an EMBL/GenBank/DDBJ whole genome shotgun (WGS) entry which is preliminary data.</text>
</comment>
<keyword evidence="3" id="KW-0808">Transferase</keyword>
<dbReference type="Pfam" id="PF05023">
    <property type="entry name" value="Phytochelatin"/>
    <property type="match status" value="1"/>
</dbReference>
<dbReference type="AlphaFoldDB" id="A0AAN8P8E9"/>
<feature type="domain" description="Peptidase C83" evidence="5">
    <location>
        <begin position="8"/>
        <end position="227"/>
    </location>
</feature>
<evidence type="ECO:0000256" key="4">
    <source>
        <dbReference type="ARBA" id="ARBA00022723"/>
    </source>
</evidence>
<gene>
    <name evidence="6" type="ORF">SNE40_018622</name>
</gene>
<protein>
    <recommendedName>
        <fullName evidence="1">glutathione gamma-glutamylcysteinyltransferase</fullName>
        <ecNumber evidence="1">2.3.2.15</ecNumber>
    </recommendedName>
</protein>
<dbReference type="Gene3D" id="3.90.70.30">
    <property type="entry name" value="Phytochelatin synthase, N-terminal domain"/>
    <property type="match status" value="1"/>
</dbReference>
<name>A0AAN8P8E9_PATCE</name>
<dbReference type="PANTHER" id="PTHR33447">
    <property type="entry name" value="GLUTATHIONE GAMMA-GLUTAMYLCYSTEINYLTRANSFERASE"/>
    <property type="match status" value="1"/>
</dbReference>
<keyword evidence="7" id="KW-1185">Reference proteome</keyword>
<keyword evidence="2" id="KW-0104">Cadmium</keyword>
<evidence type="ECO:0000313" key="7">
    <source>
        <dbReference type="Proteomes" id="UP001347796"/>
    </source>
</evidence>
<keyword evidence="4" id="KW-0479">Metal-binding</keyword>
<evidence type="ECO:0000256" key="3">
    <source>
        <dbReference type="ARBA" id="ARBA00022679"/>
    </source>
</evidence>
<dbReference type="InterPro" id="IPR007719">
    <property type="entry name" value="PCS_N"/>
</dbReference>
<organism evidence="6 7">
    <name type="scientific">Patella caerulea</name>
    <name type="common">Rayed Mediterranean limpet</name>
    <dbReference type="NCBI Taxonomy" id="87958"/>
    <lineage>
        <taxon>Eukaryota</taxon>
        <taxon>Metazoa</taxon>
        <taxon>Spiralia</taxon>
        <taxon>Lophotrochozoa</taxon>
        <taxon>Mollusca</taxon>
        <taxon>Gastropoda</taxon>
        <taxon>Patellogastropoda</taxon>
        <taxon>Patelloidea</taxon>
        <taxon>Patellidae</taxon>
        <taxon>Patella</taxon>
    </lineage>
</organism>
<dbReference type="EMBL" id="JAZGQO010000014">
    <property type="protein sequence ID" value="KAK6170158.1"/>
    <property type="molecule type" value="Genomic_DNA"/>
</dbReference>
<evidence type="ECO:0000256" key="1">
    <source>
        <dbReference type="ARBA" id="ARBA00012468"/>
    </source>
</evidence>
<dbReference type="InterPro" id="IPR038765">
    <property type="entry name" value="Papain-like_cys_pep_sf"/>
</dbReference>
<dbReference type="InterPro" id="IPR040409">
    <property type="entry name" value="PCS-like"/>
</dbReference>
<evidence type="ECO:0000313" key="6">
    <source>
        <dbReference type="EMBL" id="KAK6170158.1"/>
    </source>
</evidence>
<dbReference type="PROSITE" id="PS51443">
    <property type="entry name" value="PCS"/>
    <property type="match status" value="1"/>
</dbReference>
<dbReference type="GO" id="GO:0046872">
    <property type="term" value="F:metal ion binding"/>
    <property type="evidence" value="ECO:0007669"/>
    <property type="project" value="UniProtKB-KW"/>
</dbReference>
<dbReference type="FunFam" id="3.90.70.30:FF:000001">
    <property type="entry name" value="Glutathione gamma-glutamylcysteinyltransferase 1"/>
    <property type="match status" value="1"/>
</dbReference>